<dbReference type="SUPFAM" id="SSF51621">
    <property type="entry name" value="Phosphoenolpyruvate/pyruvate domain"/>
    <property type="match status" value="1"/>
</dbReference>
<dbReference type="Proteomes" id="UP000002247">
    <property type="component" value="Chromosome"/>
</dbReference>
<dbReference type="Pfam" id="PF03328">
    <property type="entry name" value="HpcH_HpaI"/>
    <property type="match status" value="1"/>
</dbReference>
<dbReference type="EMBL" id="CP001958">
    <property type="protein sequence ID" value="ADG97570.1"/>
    <property type="molecule type" value="Genomic_DNA"/>
</dbReference>
<dbReference type="RefSeq" id="WP_013138026.1">
    <property type="nucleotide sequence ID" value="NC_014168.1"/>
</dbReference>
<comment type="cofactor">
    <cofactor evidence="1">
        <name>Mg(2+)</name>
        <dbReference type="ChEBI" id="CHEBI:18420"/>
    </cofactor>
</comment>
<keyword evidence="3 5" id="KW-0460">Magnesium</keyword>
<dbReference type="KEGG" id="srt:Srot_1097"/>
<dbReference type="InterPro" id="IPR015813">
    <property type="entry name" value="Pyrv/PenolPyrv_kinase-like_dom"/>
</dbReference>
<keyword evidence="2 5" id="KW-0479">Metal-binding</keyword>
<protein>
    <submittedName>
        <fullName evidence="7">HpcH/HpaI aldolase</fullName>
    </submittedName>
</protein>
<dbReference type="InterPro" id="IPR005000">
    <property type="entry name" value="Aldolase/citrate-lyase_domain"/>
</dbReference>
<evidence type="ECO:0000256" key="4">
    <source>
        <dbReference type="PIRSR" id="PIRSR015582-1"/>
    </source>
</evidence>
<dbReference type="InterPro" id="IPR011206">
    <property type="entry name" value="Citrate_lyase_beta/mcl1/mcl2"/>
</dbReference>
<feature type="binding site" evidence="4">
    <location>
        <position position="69"/>
    </location>
    <ligand>
        <name>substrate</name>
    </ligand>
</feature>
<dbReference type="GO" id="GO:0000287">
    <property type="term" value="F:magnesium ion binding"/>
    <property type="evidence" value="ECO:0007669"/>
    <property type="project" value="TreeGrafter"/>
</dbReference>
<dbReference type="PIRSF" id="PIRSF015582">
    <property type="entry name" value="Cit_lyase_B"/>
    <property type="match status" value="1"/>
</dbReference>
<feature type="binding site" evidence="5">
    <location>
        <position position="126"/>
    </location>
    <ligand>
        <name>Mg(2+)</name>
        <dbReference type="ChEBI" id="CHEBI:18420"/>
    </ligand>
</feature>
<dbReference type="PANTHER" id="PTHR32308:SF0">
    <property type="entry name" value="HPCH_HPAI ALDOLASE_CITRATE LYASE DOMAIN-CONTAINING PROTEIN"/>
    <property type="match status" value="1"/>
</dbReference>
<evidence type="ECO:0000256" key="3">
    <source>
        <dbReference type="ARBA" id="ARBA00022842"/>
    </source>
</evidence>
<dbReference type="InterPro" id="IPR040442">
    <property type="entry name" value="Pyrv_kinase-like_dom_sf"/>
</dbReference>
<dbReference type="STRING" id="640132.Srot_1097"/>
<keyword evidence="8" id="KW-1185">Reference proteome</keyword>
<reference evidence="7 8" key="1">
    <citation type="journal article" date="2010" name="Stand. Genomic Sci.">
        <title>Complete genome sequence of Segniliparus rotundus type strain (CDC 1076).</title>
        <authorList>
            <person name="Sikorski J."/>
            <person name="Lapidus A."/>
            <person name="Copeland A."/>
            <person name="Misra M."/>
            <person name="Glavina Del Rio T."/>
            <person name="Nolan M."/>
            <person name="Lucas S."/>
            <person name="Chen F."/>
            <person name="Tice H."/>
            <person name="Cheng J.F."/>
            <person name="Jando M."/>
            <person name="Schneider S."/>
            <person name="Bruce D."/>
            <person name="Goodwin L."/>
            <person name="Pitluck S."/>
            <person name="Liolios K."/>
            <person name="Mikhailova N."/>
            <person name="Pati A."/>
            <person name="Ivanova N."/>
            <person name="Mavromatis K."/>
            <person name="Chen A."/>
            <person name="Palaniappan K."/>
            <person name="Chertkov O."/>
            <person name="Land M."/>
            <person name="Hauser L."/>
            <person name="Chang Y.J."/>
            <person name="Jeffries C.D."/>
            <person name="Brettin T."/>
            <person name="Detter J.C."/>
            <person name="Han C."/>
            <person name="Rohde M."/>
            <person name="Goker M."/>
            <person name="Bristow J."/>
            <person name="Eisen J.A."/>
            <person name="Markowitz V."/>
            <person name="Hugenholtz P."/>
            <person name="Kyrpides N.C."/>
            <person name="Klenk H.P."/>
        </authorList>
    </citation>
    <scope>NUCLEOTIDE SEQUENCE [LARGE SCALE GENOMIC DNA]</scope>
    <source>
        <strain evidence="8">ATCC BAA-972 / CDC 1076 / CIP 108378 / DSM 44985 / JCM 13578</strain>
    </source>
</reference>
<dbReference type="OrthoDB" id="4322898at2"/>
<evidence type="ECO:0000256" key="1">
    <source>
        <dbReference type="ARBA" id="ARBA00001946"/>
    </source>
</evidence>
<dbReference type="HOGENOM" id="CLU_044864_2_0_11"/>
<evidence type="ECO:0000256" key="2">
    <source>
        <dbReference type="ARBA" id="ARBA00022723"/>
    </source>
</evidence>
<sequence>MSGLISNTKTWLFVPGDRPERFEKAATSGAHVVVLDLEDAVAAEHKEPARAAVSDYLGAAAQGPALVVRVNSSSCPEGQADFEALRAHLAPRGPLLAVMTPKATMSDVRLAVERLGTAARLVALIESGLGVEQSFELASHPNVLRLAFGALDYAADVGAQLAPESIAFAESRIVNASAAAGVAKPLARPTVQLDDVKLLAKETAHARVMGFGGKLCVHPRQIAPVAAAFAPTRDEIDWAQRVIAESAHGAVRVGGEMIDAPQILRARNILEEASTP</sequence>
<feature type="binding site" evidence="5">
    <location>
        <position position="152"/>
    </location>
    <ligand>
        <name>Mg(2+)</name>
        <dbReference type="ChEBI" id="CHEBI:18420"/>
    </ligand>
</feature>
<dbReference type="GO" id="GO:0006107">
    <property type="term" value="P:oxaloacetate metabolic process"/>
    <property type="evidence" value="ECO:0007669"/>
    <property type="project" value="TreeGrafter"/>
</dbReference>
<dbReference type="Gene3D" id="3.20.20.60">
    <property type="entry name" value="Phosphoenolpyruvate-binding domains"/>
    <property type="match status" value="1"/>
</dbReference>
<evidence type="ECO:0000313" key="7">
    <source>
        <dbReference type="EMBL" id="ADG97570.1"/>
    </source>
</evidence>
<dbReference type="PANTHER" id="PTHR32308">
    <property type="entry name" value="LYASE BETA SUBUNIT, PUTATIVE (AFU_ORTHOLOGUE AFUA_4G13030)-RELATED"/>
    <property type="match status" value="1"/>
</dbReference>
<name>D6ZF46_SEGRD</name>
<dbReference type="eggNOG" id="COG2301">
    <property type="taxonomic scope" value="Bacteria"/>
</dbReference>
<evidence type="ECO:0000259" key="6">
    <source>
        <dbReference type="Pfam" id="PF03328"/>
    </source>
</evidence>
<feature type="domain" description="HpcH/HpaI aldolase/citrate lyase" evidence="6">
    <location>
        <begin position="10"/>
        <end position="219"/>
    </location>
</feature>
<evidence type="ECO:0000313" key="8">
    <source>
        <dbReference type="Proteomes" id="UP000002247"/>
    </source>
</evidence>
<organism evidence="7 8">
    <name type="scientific">Segniliparus rotundus (strain ATCC BAA-972 / CDC 1076 / CIP 108378 / DSM 44985 / JCM 13578)</name>
    <dbReference type="NCBI Taxonomy" id="640132"/>
    <lineage>
        <taxon>Bacteria</taxon>
        <taxon>Bacillati</taxon>
        <taxon>Actinomycetota</taxon>
        <taxon>Actinomycetes</taxon>
        <taxon>Mycobacteriales</taxon>
        <taxon>Segniliparaceae</taxon>
        <taxon>Segniliparus</taxon>
    </lineage>
</organism>
<evidence type="ECO:0000256" key="5">
    <source>
        <dbReference type="PIRSR" id="PIRSR015582-2"/>
    </source>
</evidence>
<accession>D6ZF46</accession>
<feature type="binding site" evidence="4">
    <location>
        <position position="126"/>
    </location>
    <ligand>
        <name>substrate</name>
    </ligand>
</feature>
<dbReference type="GO" id="GO:0003824">
    <property type="term" value="F:catalytic activity"/>
    <property type="evidence" value="ECO:0007669"/>
    <property type="project" value="InterPro"/>
</dbReference>
<dbReference type="AlphaFoldDB" id="D6ZF46"/>
<gene>
    <name evidence="7" type="ordered locus">Srot_1097</name>
</gene>
<proteinExistence type="predicted"/>